<dbReference type="SUPFAM" id="SSF51556">
    <property type="entry name" value="Metallo-dependent hydrolases"/>
    <property type="match status" value="1"/>
</dbReference>
<dbReference type="AlphaFoldDB" id="A0A832YSE4"/>
<gene>
    <name evidence="2" type="ORF">EYG76_02820</name>
</gene>
<dbReference type="PIRSF" id="PIRSF005295">
    <property type="entry name" value="UCP005295_TatD"/>
    <property type="match status" value="1"/>
</dbReference>
<proteinExistence type="inferred from homology"/>
<keyword evidence="1" id="KW-0378">Hydrolase</keyword>
<dbReference type="Proteomes" id="UP000605144">
    <property type="component" value="Unassembled WGS sequence"/>
</dbReference>
<dbReference type="PANTHER" id="PTHR42658">
    <property type="entry name" value="HYDROLASE TATD"/>
    <property type="match status" value="1"/>
</dbReference>
<evidence type="ECO:0000313" key="2">
    <source>
        <dbReference type="EMBL" id="HIP17221.1"/>
    </source>
</evidence>
<evidence type="ECO:0000313" key="3">
    <source>
        <dbReference type="Proteomes" id="UP000605144"/>
    </source>
</evidence>
<dbReference type="InterPro" id="IPR032466">
    <property type="entry name" value="Metal_Hydrolase"/>
</dbReference>
<accession>A0A832YSE4</accession>
<dbReference type="PANTHER" id="PTHR42658:SF1">
    <property type="entry name" value="HYDROLASE TATD"/>
    <property type="match status" value="1"/>
</dbReference>
<protein>
    <submittedName>
        <fullName evidence="2">Uncharacterized protein</fullName>
    </submittedName>
</protein>
<comment type="caution">
    <text evidence="2">The sequence shown here is derived from an EMBL/GenBank/DDBJ whole genome shotgun (WGS) entry which is preliminary data.</text>
</comment>
<dbReference type="GO" id="GO:0016788">
    <property type="term" value="F:hydrolase activity, acting on ester bonds"/>
    <property type="evidence" value="ECO:0007669"/>
    <property type="project" value="UniProtKB-UniRule"/>
</dbReference>
<sequence length="255" mass="29024">MMDTHVHSDTRPYEDFEKMALCLDCVITLAHDPLKPYSMDILRAHFEKLINSEISRAEKNGLKMFVCLGIHPRMIPPDVNYSMLKEYLKNEYVVGVGEIGLEMGTKDEIKVFEEQLLIAQELNLPAVVHTPRRNKGEITKTIIDVISSLGLKKEMEKNIIIEHCTKETVPMVYDTNMNMGLTVQPNKLTPMAASEIVKEYGGERFLLNSDSSSAPSDILSVPKTVLKMKRDYNIKEEVIEMVSDINGKNIFKLKY</sequence>
<name>A0A832YSE4_9EURY</name>
<dbReference type="EMBL" id="DQSV01000054">
    <property type="protein sequence ID" value="HIP17221.1"/>
    <property type="molecule type" value="Genomic_DNA"/>
</dbReference>
<dbReference type="Pfam" id="PF01026">
    <property type="entry name" value="TatD_DNase"/>
    <property type="match status" value="1"/>
</dbReference>
<dbReference type="Gene3D" id="3.20.20.140">
    <property type="entry name" value="Metal-dependent hydrolases"/>
    <property type="match status" value="1"/>
</dbReference>
<dbReference type="InterPro" id="IPR001130">
    <property type="entry name" value="TatD-like"/>
</dbReference>
<evidence type="ECO:0000256" key="1">
    <source>
        <dbReference type="PIRNR" id="PIRNR005295"/>
    </source>
</evidence>
<comment type="similarity">
    <text evidence="1">Belongs to the metallo-dependent hydrolases superfamily.</text>
</comment>
<organism evidence="2 3">
    <name type="scientific">Methanothermococcus okinawensis</name>
    <dbReference type="NCBI Taxonomy" id="155863"/>
    <lineage>
        <taxon>Archaea</taxon>
        <taxon>Methanobacteriati</taxon>
        <taxon>Methanobacteriota</taxon>
        <taxon>Methanomada group</taxon>
        <taxon>Methanococci</taxon>
        <taxon>Methanococcales</taxon>
        <taxon>Methanococcaceae</taxon>
        <taxon>Methanothermococcus</taxon>
    </lineage>
</organism>
<dbReference type="InterPro" id="IPR012022">
    <property type="entry name" value="UCP005295"/>
</dbReference>
<keyword evidence="1" id="KW-0479">Metal-binding</keyword>
<dbReference type="GO" id="GO:0046872">
    <property type="term" value="F:metal ion binding"/>
    <property type="evidence" value="ECO:0007669"/>
    <property type="project" value="UniProtKB-KW"/>
</dbReference>
<reference evidence="2" key="1">
    <citation type="journal article" date="2020" name="ISME J.">
        <title>Gammaproteobacteria mediating utilization of methyl-, sulfur- and petroleum organic compounds in deep ocean hydrothermal plumes.</title>
        <authorList>
            <person name="Zhou Z."/>
            <person name="Liu Y."/>
            <person name="Pan J."/>
            <person name="Cron B.R."/>
            <person name="Toner B.M."/>
            <person name="Anantharaman K."/>
            <person name="Breier J.A."/>
            <person name="Dick G.J."/>
            <person name="Li M."/>
        </authorList>
    </citation>
    <scope>NUCLEOTIDE SEQUENCE</scope>
    <source>
        <strain evidence="2">SZUA-1385</strain>
    </source>
</reference>